<keyword evidence="5 7" id="KW-0472">Membrane</keyword>
<dbReference type="Pfam" id="PF07690">
    <property type="entry name" value="MFS_1"/>
    <property type="match status" value="1"/>
</dbReference>
<dbReference type="OrthoDB" id="2962993at2759"/>
<feature type="domain" description="Major facilitator superfamily (MFS) profile" evidence="8">
    <location>
        <begin position="45"/>
        <end position="451"/>
    </location>
</feature>
<evidence type="ECO:0000259" key="8">
    <source>
        <dbReference type="PROSITE" id="PS50850"/>
    </source>
</evidence>
<dbReference type="FunFam" id="1.20.1250.20:FF:000018">
    <property type="entry name" value="MFS transporter permease"/>
    <property type="match status" value="1"/>
</dbReference>
<comment type="subcellular location">
    <subcellularLocation>
        <location evidence="1">Membrane</location>
        <topology evidence="1">Multi-pass membrane protein</topology>
    </subcellularLocation>
</comment>
<organism evidence="9 10">
    <name type="scientific">Cudoniella acicularis</name>
    <dbReference type="NCBI Taxonomy" id="354080"/>
    <lineage>
        <taxon>Eukaryota</taxon>
        <taxon>Fungi</taxon>
        <taxon>Dikarya</taxon>
        <taxon>Ascomycota</taxon>
        <taxon>Pezizomycotina</taxon>
        <taxon>Leotiomycetes</taxon>
        <taxon>Helotiales</taxon>
        <taxon>Tricladiaceae</taxon>
        <taxon>Cudoniella</taxon>
    </lineage>
</organism>
<evidence type="ECO:0000256" key="1">
    <source>
        <dbReference type="ARBA" id="ARBA00004141"/>
    </source>
</evidence>
<evidence type="ECO:0000313" key="10">
    <source>
        <dbReference type="Proteomes" id="UP000566819"/>
    </source>
</evidence>
<dbReference type="PANTHER" id="PTHR43791:SF24">
    <property type="entry name" value="NICOTINIC ACID PLASMA MEMBRANE TRANSPORTER"/>
    <property type="match status" value="1"/>
</dbReference>
<dbReference type="InterPro" id="IPR011701">
    <property type="entry name" value="MFS"/>
</dbReference>
<dbReference type="SUPFAM" id="SSF103473">
    <property type="entry name" value="MFS general substrate transporter"/>
    <property type="match status" value="1"/>
</dbReference>
<keyword evidence="10" id="KW-1185">Reference proteome</keyword>
<feature type="transmembrane region" description="Helical" evidence="7">
    <location>
        <begin position="336"/>
        <end position="358"/>
    </location>
</feature>
<feature type="transmembrane region" description="Helical" evidence="7">
    <location>
        <begin position="428"/>
        <end position="447"/>
    </location>
</feature>
<feature type="transmembrane region" description="Helical" evidence="7">
    <location>
        <begin position="171"/>
        <end position="193"/>
    </location>
</feature>
<gene>
    <name evidence="9" type="ORF">G7Y89_g6964</name>
</gene>
<dbReference type="PROSITE" id="PS50850">
    <property type="entry name" value="MFS"/>
    <property type="match status" value="1"/>
</dbReference>
<dbReference type="AlphaFoldDB" id="A0A8H4RM13"/>
<protein>
    <recommendedName>
        <fullName evidence="8">Major facilitator superfamily (MFS) profile domain-containing protein</fullName>
    </recommendedName>
</protein>
<evidence type="ECO:0000256" key="6">
    <source>
        <dbReference type="ARBA" id="ARBA00037968"/>
    </source>
</evidence>
<keyword evidence="3 7" id="KW-0812">Transmembrane</keyword>
<dbReference type="CDD" id="cd17327">
    <property type="entry name" value="MFS_FEN2_like"/>
    <property type="match status" value="1"/>
</dbReference>
<accession>A0A8H4RM13</accession>
<dbReference type="Gene3D" id="1.20.1250.20">
    <property type="entry name" value="MFS general substrate transporter like domains"/>
    <property type="match status" value="2"/>
</dbReference>
<comment type="caution">
    <text evidence="9">The sequence shown here is derived from an EMBL/GenBank/DDBJ whole genome shotgun (WGS) entry which is preliminary data.</text>
</comment>
<dbReference type="GO" id="GO:0022857">
    <property type="term" value="F:transmembrane transporter activity"/>
    <property type="evidence" value="ECO:0007669"/>
    <property type="project" value="InterPro"/>
</dbReference>
<dbReference type="EMBL" id="JAAMPI010000470">
    <property type="protein sequence ID" value="KAF4631164.1"/>
    <property type="molecule type" value="Genomic_DNA"/>
</dbReference>
<name>A0A8H4RM13_9HELO</name>
<dbReference type="PANTHER" id="PTHR43791">
    <property type="entry name" value="PERMEASE-RELATED"/>
    <property type="match status" value="1"/>
</dbReference>
<feature type="transmembrane region" description="Helical" evidence="7">
    <location>
        <begin position="310"/>
        <end position="330"/>
    </location>
</feature>
<reference evidence="9 10" key="1">
    <citation type="submission" date="2020-03" db="EMBL/GenBank/DDBJ databases">
        <title>Draft Genome Sequence of Cudoniella acicularis.</title>
        <authorList>
            <person name="Buettner E."/>
            <person name="Kellner H."/>
        </authorList>
    </citation>
    <scope>NUCLEOTIDE SEQUENCE [LARGE SCALE GENOMIC DNA]</scope>
    <source>
        <strain evidence="9 10">DSM 108380</strain>
    </source>
</reference>
<evidence type="ECO:0000256" key="3">
    <source>
        <dbReference type="ARBA" id="ARBA00022692"/>
    </source>
</evidence>
<keyword evidence="4 7" id="KW-1133">Transmembrane helix</keyword>
<feature type="transmembrane region" description="Helical" evidence="7">
    <location>
        <begin position="365"/>
        <end position="386"/>
    </location>
</feature>
<sequence>MEEPKSEKVVGLDNGIDQPSNEAEHEFYVDPVKEVKLLAKLDLAFTPVIMLVYLSCFLDRSNIGNVKVARILTDINATNSQFSTAVSIFYATYVTFEAPAAIAMKKVTPRVILTTLCLVWSLTTIFTGFIQSIGGLYATRLILGVCEAGLFPCLNLYLTMVYRREEQAKRVSYLFSCTALSGAFGGLLAYAILQMDGVSGVAGWRWVYIIEGIFSTVIAVVVFFGLPNDPSNAWFLSDEEKEMMRFRNAQRKQYLGSEEFSWEEICIAAKDPKVYMSGAIQFMQDILLYGFSTFLPSILKAMKYDTLQSNYLTIPVYIWGALVFLCVAFFSDRWSMRGPMVIFANIFGIIGYILLLTVKQNGVKYFATFLCAVAVYVGPGINLTWLNVNVAPHYRRAAAIGFQQSMGNTAGIVSGQIYRNSPYTLGNAFSLGALCLSQFLILGKIFYIKRENAFKEAVRAGKKSDKRKVTTGDRDVEFMYHI</sequence>
<keyword evidence="2" id="KW-0813">Transport</keyword>
<dbReference type="GO" id="GO:0016020">
    <property type="term" value="C:membrane"/>
    <property type="evidence" value="ECO:0007669"/>
    <property type="project" value="UniProtKB-SubCell"/>
</dbReference>
<evidence type="ECO:0000256" key="7">
    <source>
        <dbReference type="SAM" id="Phobius"/>
    </source>
</evidence>
<feature type="transmembrane region" description="Helical" evidence="7">
    <location>
        <begin position="137"/>
        <end position="159"/>
    </location>
</feature>
<dbReference type="Proteomes" id="UP000566819">
    <property type="component" value="Unassembled WGS sequence"/>
</dbReference>
<dbReference type="InterPro" id="IPR036259">
    <property type="entry name" value="MFS_trans_sf"/>
</dbReference>
<proteinExistence type="inferred from homology"/>
<evidence type="ECO:0000256" key="4">
    <source>
        <dbReference type="ARBA" id="ARBA00022989"/>
    </source>
</evidence>
<dbReference type="FunFam" id="1.20.1250.20:FF:000068">
    <property type="entry name" value="MFS general substrate transporter"/>
    <property type="match status" value="1"/>
</dbReference>
<comment type="similarity">
    <text evidence="6">Belongs to the major facilitator superfamily. Allantoate permease family.</text>
</comment>
<feature type="transmembrane region" description="Helical" evidence="7">
    <location>
        <begin position="111"/>
        <end position="131"/>
    </location>
</feature>
<evidence type="ECO:0000313" key="9">
    <source>
        <dbReference type="EMBL" id="KAF4631164.1"/>
    </source>
</evidence>
<evidence type="ECO:0000256" key="5">
    <source>
        <dbReference type="ARBA" id="ARBA00023136"/>
    </source>
</evidence>
<dbReference type="InterPro" id="IPR020846">
    <property type="entry name" value="MFS_dom"/>
</dbReference>
<feature type="transmembrane region" description="Helical" evidence="7">
    <location>
        <begin position="205"/>
        <end position="226"/>
    </location>
</feature>
<evidence type="ECO:0000256" key="2">
    <source>
        <dbReference type="ARBA" id="ARBA00022448"/>
    </source>
</evidence>